<evidence type="ECO:0000256" key="3">
    <source>
        <dbReference type="RuleBase" id="RU000363"/>
    </source>
</evidence>
<dbReference type="Pfam" id="PF00106">
    <property type="entry name" value="adh_short"/>
    <property type="match status" value="1"/>
</dbReference>
<protein>
    <submittedName>
        <fullName evidence="5">Farnesol dehydrogenase-like isoform X1</fullName>
    </submittedName>
</protein>
<comment type="similarity">
    <text evidence="1 3">Belongs to the short-chain dehydrogenases/reductases (SDR) family.</text>
</comment>
<dbReference type="PANTHER" id="PTHR43115:SF4">
    <property type="entry name" value="DEHYDROGENASE_REDUCTASE SDR FAMILY MEMBER 11"/>
    <property type="match status" value="1"/>
</dbReference>
<evidence type="ECO:0000256" key="2">
    <source>
        <dbReference type="ARBA" id="ARBA00023002"/>
    </source>
</evidence>
<accession>A0ABM1N2B3</accession>
<name>A0ABM1N2B3_NICVS</name>
<dbReference type="GeneID" id="108565825"/>
<evidence type="ECO:0000256" key="1">
    <source>
        <dbReference type="ARBA" id="ARBA00006484"/>
    </source>
</evidence>
<dbReference type="PRINTS" id="PR00081">
    <property type="entry name" value="GDHRDH"/>
</dbReference>
<proteinExistence type="inferred from homology"/>
<dbReference type="SUPFAM" id="SSF51735">
    <property type="entry name" value="NAD(P)-binding Rossmann-fold domains"/>
    <property type="match status" value="1"/>
</dbReference>
<sequence>MDRWIGKVCVVTGASSGIGATLAEKLVDLGVVVVGLARRVERLEESAKALVGKAGKLHAYRCDITKKEEVINAFKWITCTVGPISILINNAGVSRHTTLIDGDDSIWSMVLDTNVMGLCLATREAIASMKANSIDGHIVHVNSIAGHTVYSNNMYSPSKFAVTSITEVMRKELLNAESKIKVSSISPGMTDTEMLKLQGDEIIIPDDMPALNPEDVANSIIHILGTPPHVQIHELIIKPVGEAF</sequence>
<organism evidence="4 5">
    <name type="scientific">Nicrophorus vespilloides</name>
    <name type="common">Boreal carrion beetle</name>
    <dbReference type="NCBI Taxonomy" id="110193"/>
    <lineage>
        <taxon>Eukaryota</taxon>
        <taxon>Metazoa</taxon>
        <taxon>Ecdysozoa</taxon>
        <taxon>Arthropoda</taxon>
        <taxon>Hexapoda</taxon>
        <taxon>Insecta</taxon>
        <taxon>Pterygota</taxon>
        <taxon>Neoptera</taxon>
        <taxon>Endopterygota</taxon>
        <taxon>Coleoptera</taxon>
        <taxon>Polyphaga</taxon>
        <taxon>Staphyliniformia</taxon>
        <taxon>Silphidae</taxon>
        <taxon>Nicrophorinae</taxon>
        <taxon>Nicrophorus</taxon>
    </lineage>
</organism>
<evidence type="ECO:0000313" key="4">
    <source>
        <dbReference type="Proteomes" id="UP000695000"/>
    </source>
</evidence>
<evidence type="ECO:0000313" key="5">
    <source>
        <dbReference type="RefSeq" id="XP_017780963.1"/>
    </source>
</evidence>
<dbReference type="Proteomes" id="UP000695000">
    <property type="component" value="Unplaced"/>
</dbReference>
<dbReference type="RefSeq" id="XP_017780963.1">
    <property type="nucleotide sequence ID" value="XM_017925474.1"/>
</dbReference>
<dbReference type="PRINTS" id="PR00080">
    <property type="entry name" value="SDRFAMILY"/>
</dbReference>
<keyword evidence="4" id="KW-1185">Reference proteome</keyword>
<dbReference type="Gene3D" id="3.40.50.720">
    <property type="entry name" value="NAD(P)-binding Rossmann-like Domain"/>
    <property type="match status" value="1"/>
</dbReference>
<dbReference type="PANTHER" id="PTHR43115">
    <property type="entry name" value="DEHYDROGENASE/REDUCTASE SDR FAMILY MEMBER 11"/>
    <property type="match status" value="1"/>
</dbReference>
<dbReference type="InterPro" id="IPR002347">
    <property type="entry name" value="SDR_fam"/>
</dbReference>
<keyword evidence="2" id="KW-0560">Oxidoreductase</keyword>
<reference evidence="5" key="1">
    <citation type="submission" date="2025-08" db="UniProtKB">
        <authorList>
            <consortium name="RefSeq"/>
        </authorList>
    </citation>
    <scope>IDENTIFICATION</scope>
    <source>
        <tissue evidence="5">Whole Larva</tissue>
    </source>
</reference>
<dbReference type="InterPro" id="IPR036291">
    <property type="entry name" value="NAD(P)-bd_dom_sf"/>
</dbReference>
<gene>
    <name evidence="5" type="primary">LOC108565825</name>
</gene>